<reference evidence="2" key="2">
    <citation type="submission" date="2022-06" db="EMBL/GenBank/DDBJ databases">
        <title>Xiashengella guii gen. nov. sp. nov., a bacterium isolated form anaerobic digestion tank.</title>
        <authorList>
            <person name="Huang H."/>
        </authorList>
    </citation>
    <scope>NUCLEOTIDE SEQUENCE</scope>
    <source>
        <strain evidence="2">Ai-910</strain>
    </source>
</reference>
<gene>
    <name evidence="2" type="ORF">M9189_11025</name>
</gene>
<keyword evidence="3" id="KW-1185">Reference proteome</keyword>
<dbReference type="KEGG" id="alkq:M9189_11025"/>
<evidence type="ECO:0000313" key="3">
    <source>
        <dbReference type="Proteomes" id="UP001056426"/>
    </source>
</evidence>
<organism evidence="2 3">
    <name type="scientific">Xiashengella succiniciproducens</name>
    <dbReference type="NCBI Taxonomy" id="2949635"/>
    <lineage>
        <taxon>Bacteria</taxon>
        <taxon>Pseudomonadati</taxon>
        <taxon>Bacteroidota</taxon>
        <taxon>Bacteroidia</taxon>
        <taxon>Marinilabiliales</taxon>
        <taxon>Marinilabiliaceae</taxon>
        <taxon>Xiashengella</taxon>
    </lineage>
</organism>
<dbReference type="AlphaFoldDB" id="A0A9J6ZNC0"/>
<feature type="signal peptide" evidence="1">
    <location>
        <begin position="1"/>
        <end position="19"/>
    </location>
</feature>
<evidence type="ECO:0000256" key="1">
    <source>
        <dbReference type="SAM" id="SignalP"/>
    </source>
</evidence>
<name>A0A9J6ZNC0_9BACT</name>
<feature type="chain" id="PRO_5039941247" evidence="1">
    <location>
        <begin position="20"/>
        <end position="112"/>
    </location>
</feature>
<dbReference type="Proteomes" id="UP001056426">
    <property type="component" value="Chromosome"/>
</dbReference>
<dbReference type="RefSeq" id="WP_250723237.1">
    <property type="nucleotide sequence ID" value="NZ_CP098400.1"/>
</dbReference>
<reference evidence="2" key="1">
    <citation type="submission" date="2022-05" db="EMBL/GenBank/DDBJ databases">
        <authorList>
            <person name="Sun X."/>
        </authorList>
    </citation>
    <scope>NUCLEOTIDE SEQUENCE</scope>
    <source>
        <strain evidence="2">Ai-910</strain>
    </source>
</reference>
<dbReference type="EMBL" id="CP098400">
    <property type="protein sequence ID" value="URW79388.1"/>
    <property type="molecule type" value="Genomic_DNA"/>
</dbReference>
<sequence length="112" mass="11978">MKSSLVTLVMVMVGLVAYAHPPKSVGLSYDAESGVLSIDAAHSVKDVASHYVDQVEILLNGEQKELLKAEKQGDSDHAIFTYEIGSLQAGDVVEVVAHCNKVGKRSAKLVIE</sequence>
<accession>A0A9J6ZNC0</accession>
<evidence type="ECO:0000313" key="2">
    <source>
        <dbReference type="EMBL" id="URW79388.1"/>
    </source>
</evidence>
<proteinExistence type="predicted"/>
<protein>
    <submittedName>
        <fullName evidence="2">Uncharacterized protein</fullName>
    </submittedName>
</protein>
<keyword evidence="1" id="KW-0732">Signal</keyword>